<dbReference type="InterPro" id="IPR001585">
    <property type="entry name" value="TAL/FSA"/>
</dbReference>
<dbReference type="CDD" id="cd00955">
    <property type="entry name" value="Transaldolase_like"/>
    <property type="match status" value="1"/>
</dbReference>
<keyword evidence="6 11" id="KW-0963">Cytoplasm</keyword>
<keyword evidence="7 11" id="KW-0808">Transferase</keyword>
<dbReference type="NCBIfam" id="TIGR00876">
    <property type="entry name" value="tal_mycobact"/>
    <property type="match status" value="1"/>
</dbReference>
<comment type="similarity">
    <text evidence="4 11">Belongs to the transaldolase family. Type 2 subfamily.</text>
</comment>
<dbReference type="Proteomes" id="UP001571476">
    <property type="component" value="Unassembled WGS sequence"/>
</dbReference>
<dbReference type="PIRSF" id="PIRSF036915">
    <property type="entry name" value="Trnald_Bac_Plnt"/>
    <property type="match status" value="1"/>
</dbReference>
<evidence type="ECO:0000256" key="11">
    <source>
        <dbReference type="HAMAP-Rule" id="MF_00493"/>
    </source>
</evidence>
<dbReference type="InterPro" id="IPR013785">
    <property type="entry name" value="Aldolase_TIM"/>
</dbReference>
<dbReference type="RefSeq" id="WP_372562187.1">
    <property type="nucleotide sequence ID" value="NZ_BAAAKQ010000022.1"/>
</dbReference>
<dbReference type="PROSITE" id="PS01054">
    <property type="entry name" value="TRANSALDOLASE_1"/>
    <property type="match status" value="1"/>
</dbReference>
<reference evidence="12 13" key="1">
    <citation type="submission" date="2024-08" db="EMBL/GenBank/DDBJ databases">
        <title>Genome sequence of Streptomyces aureus CACIA-1.46HGO.</title>
        <authorList>
            <person name="Evangelista-Martinez Z."/>
        </authorList>
    </citation>
    <scope>NUCLEOTIDE SEQUENCE [LARGE SCALE GENOMIC DNA]</scope>
    <source>
        <strain evidence="12 13">CACIA-1.46HGO</strain>
    </source>
</reference>
<evidence type="ECO:0000256" key="3">
    <source>
        <dbReference type="ARBA" id="ARBA00004857"/>
    </source>
</evidence>
<organism evidence="12 13">
    <name type="scientific">Streptomyces aureus</name>
    <dbReference type="NCBI Taxonomy" id="193461"/>
    <lineage>
        <taxon>Bacteria</taxon>
        <taxon>Bacillati</taxon>
        <taxon>Actinomycetota</taxon>
        <taxon>Actinomycetes</taxon>
        <taxon>Kitasatosporales</taxon>
        <taxon>Streptomycetaceae</taxon>
        <taxon>Streptomyces</taxon>
    </lineage>
</organism>
<evidence type="ECO:0000256" key="7">
    <source>
        <dbReference type="ARBA" id="ARBA00022679"/>
    </source>
</evidence>
<dbReference type="EC" id="2.2.1.2" evidence="5 11"/>
<sequence length="378" mass="40291">MSNADSTVTPLKSLAGEGVSIWLDDLSRKRIESGNLAELIENSHVVGVTTNPSIFQAAIGSGEGYEEQLADLATRGVTVDEAVRMMTTADVRAAADILRPVYDATQGRDGRVSIEVDPRLAHDTDATVAEAKQLSWLVDRPNVMIKIPATKAGLPAITEVIGLGISVNVTLIFSLERYRAVMDAYLAGLEKAQAAGIDLAGIHSVASFFVSRVDAEIDKRLDQVGTDEAKSLKGRAALANARLAYEAYEEVFASERATKLETAGANKQRPLWASTGVKDPAYKDTLYVDELVAPGTVNTMPEGTLKATADHGEITGDTVTGGYEQARADLKAVDALGISYDEVVQQLEDEGVAKFDVAWNDLLGTVANRLAGKEAQAK</sequence>
<dbReference type="PROSITE" id="PS00958">
    <property type="entry name" value="TRANSALDOLASE_2"/>
    <property type="match status" value="1"/>
</dbReference>
<evidence type="ECO:0000256" key="9">
    <source>
        <dbReference type="ARBA" id="ARBA00023270"/>
    </source>
</evidence>
<dbReference type="InterPro" id="IPR004732">
    <property type="entry name" value="Transaldolase_2"/>
</dbReference>
<evidence type="ECO:0000256" key="2">
    <source>
        <dbReference type="ARBA" id="ARBA00004496"/>
    </source>
</evidence>
<comment type="caution">
    <text evidence="12">The sequence shown here is derived from an EMBL/GenBank/DDBJ whole genome shotgun (WGS) entry which is preliminary data.</text>
</comment>
<dbReference type="EMBL" id="JBGOSP010000004">
    <property type="protein sequence ID" value="MFA3836381.1"/>
    <property type="molecule type" value="Genomic_DNA"/>
</dbReference>
<dbReference type="PANTHER" id="PTHR10683">
    <property type="entry name" value="TRANSALDOLASE"/>
    <property type="match status" value="1"/>
</dbReference>
<dbReference type="PANTHER" id="PTHR10683:SF31">
    <property type="entry name" value="TRANSALDOLASE"/>
    <property type="match status" value="1"/>
</dbReference>
<evidence type="ECO:0000313" key="13">
    <source>
        <dbReference type="Proteomes" id="UP001571476"/>
    </source>
</evidence>
<comment type="catalytic activity">
    <reaction evidence="10 11">
        <text>D-sedoheptulose 7-phosphate + D-glyceraldehyde 3-phosphate = D-erythrose 4-phosphate + beta-D-fructose 6-phosphate</text>
        <dbReference type="Rhea" id="RHEA:17053"/>
        <dbReference type="ChEBI" id="CHEBI:16897"/>
        <dbReference type="ChEBI" id="CHEBI:57483"/>
        <dbReference type="ChEBI" id="CHEBI:57634"/>
        <dbReference type="ChEBI" id="CHEBI:59776"/>
        <dbReference type="EC" id="2.2.1.2"/>
    </reaction>
</comment>
<feature type="active site" description="Schiff-base intermediate with substrate" evidence="11">
    <location>
        <position position="146"/>
    </location>
</feature>
<dbReference type="SUPFAM" id="SSF51569">
    <property type="entry name" value="Aldolase"/>
    <property type="match status" value="1"/>
</dbReference>
<protein>
    <recommendedName>
        <fullName evidence="5 11">Transaldolase</fullName>
        <ecNumber evidence="5 11">2.2.1.2</ecNumber>
    </recommendedName>
</protein>
<proteinExistence type="inferred from homology"/>
<evidence type="ECO:0000256" key="6">
    <source>
        <dbReference type="ARBA" id="ARBA00022490"/>
    </source>
</evidence>
<dbReference type="HAMAP" id="MF_00493">
    <property type="entry name" value="Transaldolase_2"/>
    <property type="match status" value="1"/>
</dbReference>
<evidence type="ECO:0000256" key="5">
    <source>
        <dbReference type="ARBA" id="ARBA00013151"/>
    </source>
</evidence>
<evidence type="ECO:0000256" key="10">
    <source>
        <dbReference type="ARBA" id="ARBA00048810"/>
    </source>
</evidence>
<comment type="subcellular location">
    <subcellularLocation>
        <location evidence="2 11">Cytoplasm</location>
    </subcellularLocation>
</comment>
<comment type="function">
    <text evidence="1 11">Transaldolase is important for the balance of metabolites in the pentose-phosphate pathway.</text>
</comment>
<dbReference type="Pfam" id="PF00923">
    <property type="entry name" value="TAL_FSA"/>
    <property type="match status" value="1"/>
</dbReference>
<evidence type="ECO:0000256" key="1">
    <source>
        <dbReference type="ARBA" id="ARBA00003518"/>
    </source>
</evidence>
<keyword evidence="8 11" id="KW-0570">Pentose shunt</keyword>
<comment type="pathway">
    <text evidence="3 11">Carbohydrate degradation; pentose phosphate pathway; D-glyceraldehyde 3-phosphate and beta-D-fructose 6-phosphate from D-ribose 5-phosphate and D-xylulose 5-phosphate (non-oxidative stage): step 2/3.</text>
</comment>
<dbReference type="Gene3D" id="3.20.20.70">
    <property type="entry name" value="Aldolase class I"/>
    <property type="match status" value="1"/>
</dbReference>
<evidence type="ECO:0000256" key="8">
    <source>
        <dbReference type="ARBA" id="ARBA00023126"/>
    </source>
</evidence>
<name>A0ABV4SDR4_9ACTN</name>
<evidence type="ECO:0000313" key="12">
    <source>
        <dbReference type="EMBL" id="MFA3836381.1"/>
    </source>
</evidence>
<dbReference type="NCBIfam" id="NF002881">
    <property type="entry name" value="PRK03343.1"/>
    <property type="match status" value="1"/>
</dbReference>
<dbReference type="GO" id="GO:0004801">
    <property type="term" value="F:transaldolase activity"/>
    <property type="evidence" value="ECO:0007669"/>
    <property type="project" value="UniProtKB-EC"/>
</dbReference>
<accession>A0ABV4SDR4</accession>
<keyword evidence="13" id="KW-1185">Reference proteome</keyword>
<dbReference type="InterPro" id="IPR018225">
    <property type="entry name" value="Transaldolase_AS"/>
</dbReference>
<gene>
    <name evidence="11 12" type="primary">tal</name>
    <name evidence="12" type="ORF">ACEG43_09345</name>
</gene>
<keyword evidence="9 11" id="KW-0704">Schiff base</keyword>
<evidence type="ECO:0000256" key="4">
    <source>
        <dbReference type="ARBA" id="ARBA00008426"/>
    </source>
</evidence>